<sequence length="405" mass="46378">MNNKREKILRVKTAILSANDCSSLADIIDSDESAFSGIRMLFSTNASGAELQVPESHQHIMRGIFSKSRLLAYSDAIRNEMETGTSVICFKQRALFDTNLLSDLPKYFLGSDITTKEKIKETLDIIEKVYGGGFDYCFPMLENLRQFTCDNNPYPVIKVSAAIYLDHKLRNTIHYQSANNIFEPYFEQAENAWLNFRSSNEVWKLLDIRDLIYAVLLKTYHICLSRSSITIENALNELVAFCLDKLGVMPLKELYFAWKIVIGFSIGYFTPVFNETSLKKTKKDTISRIGALAWDLFIFRFTETLLTEEKGNNFYVPNVTTLDQGLLETVASCPVKAMISFPEFKYVETVFEDELQFQLCLDSSMSAKQKSLILDSKRNIRGDRKLRHNITSSIYELEKLIKGLK</sequence>
<reference evidence="1" key="2">
    <citation type="journal article" date="2024" name="Toxins">
        <title>Genome Sequence Analysis of Native Xenorhabdus Strains Isolated from Entomopathogenic Nematodes in Argentina.</title>
        <authorList>
            <person name="Palma L."/>
            <person name="Frizzo L."/>
            <person name="Kaiser S."/>
            <person name="Berry C."/>
            <person name="Caballero P."/>
            <person name="Bode H.B."/>
            <person name="Del Valle E.E."/>
        </authorList>
    </citation>
    <scope>NUCLEOTIDE SEQUENCE</scope>
    <source>
        <strain evidence="1">M</strain>
    </source>
</reference>
<protein>
    <submittedName>
        <fullName evidence="1">Uncharacterized protein</fullName>
    </submittedName>
</protein>
<comment type="caution">
    <text evidence="1">The sequence shown here is derived from an EMBL/GenBank/DDBJ whole genome shotgun (WGS) entry which is preliminary data.</text>
</comment>
<evidence type="ECO:0000313" key="1">
    <source>
        <dbReference type="EMBL" id="MBD2799789.1"/>
    </source>
</evidence>
<dbReference type="AlphaFoldDB" id="A0AAW3YRR0"/>
<proteinExistence type="predicted"/>
<gene>
    <name evidence="1" type="ORF">ID854_04795</name>
</gene>
<organism evidence="1">
    <name type="scientific">Xenorhabdus szentirmaii</name>
    <dbReference type="NCBI Taxonomy" id="290112"/>
    <lineage>
        <taxon>Bacteria</taxon>
        <taxon>Pseudomonadati</taxon>
        <taxon>Pseudomonadota</taxon>
        <taxon>Gammaproteobacteria</taxon>
        <taxon>Enterobacterales</taxon>
        <taxon>Morganellaceae</taxon>
        <taxon>Xenorhabdus</taxon>
    </lineage>
</organism>
<reference evidence="1" key="1">
    <citation type="submission" date="2020-09" db="EMBL/GenBank/DDBJ databases">
        <authorList>
            <person name="Palma L."/>
            <person name="Caballero P."/>
            <person name="Berry C."/>
            <person name="Del Valle E."/>
        </authorList>
    </citation>
    <scope>NUCLEOTIDE SEQUENCE</scope>
    <source>
        <strain evidence="1">M</strain>
    </source>
</reference>
<dbReference type="EMBL" id="JACXBF010000117">
    <property type="protein sequence ID" value="MBD2799789.1"/>
    <property type="molecule type" value="Genomic_DNA"/>
</dbReference>
<dbReference type="Proteomes" id="UP001193920">
    <property type="component" value="Unassembled WGS sequence"/>
</dbReference>
<name>A0AAW3YRR0_9GAMM</name>
<accession>A0AAW3YRR0</accession>
<dbReference type="RefSeq" id="WP_323868533.1">
    <property type="nucleotide sequence ID" value="NZ_JACXBF010000117.1"/>
</dbReference>